<reference evidence="2 3" key="1">
    <citation type="journal article" date="2014" name="Genome Announc.">
        <title>Complete Genome of Rhodococcus pyridinivorans SB3094, a Methyl-Ethyl-Ketone-Degrading Bacterium Used for Bioaugmentation.</title>
        <authorList>
            <person name="Dueholm M.S."/>
            <person name="Albertsen M."/>
            <person name="D'Imperio S."/>
            <person name="Tale V.P."/>
            <person name="Lewis D."/>
            <person name="Nielsen P.H."/>
            <person name="Nielsen J.L."/>
        </authorList>
    </citation>
    <scope>NUCLEOTIDE SEQUENCE [LARGE SCALE GENOMIC DNA]</scope>
    <source>
        <strain evidence="2 3">SB3094</strain>
    </source>
</reference>
<dbReference type="KEGG" id="rpy:Y013_11880"/>
<sequence>MTDVAAGRMSATDDAPDPASLRASGVMLGGRTAA</sequence>
<proteinExistence type="predicted"/>
<evidence type="ECO:0000256" key="1">
    <source>
        <dbReference type="SAM" id="MobiDB-lite"/>
    </source>
</evidence>
<name>V9XMV0_9NOCA</name>
<organism evidence="2 3">
    <name type="scientific">Rhodococcus pyridinivorans SB3094</name>
    <dbReference type="NCBI Taxonomy" id="1435356"/>
    <lineage>
        <taxon>Bacteria</taxon>
        <taxon>Bacillati</taxon>
        <taxon>Actinomycetota</taxon>
        <taxon>Actinomycetes</taxon>
        <taxon>Mycobacteriales</taxon>
        <taxon>Nocardiaceae</taxon>
        <taxon>Rhodococcus</taxon>
    </lineage>
</organism>
<protein>
    <submittedName>
        <fullName evidence="2">Uncharacterized protein</fullName>
    </submittedName>
</protein>
<dbReference type="EMBL" id="CP006996">
    <property type="protein sequence ID" value="AHD23733.1"/>
    <property type="molecule type" value="Genomic_DNA"/>
</dbReference>
<gene>
    <name evidence="2" type="ORF">Y013_11880</name>
</gene>
<evidence type="ECO:0000313" key="3">
    <source>
        <dbReference type="Proteomes" id="UP000018781"/>
    </source>
</evidence>
<dbReference type="Proteomes" id="UP000018781">
    <property type="component" value="Chromosome"/>
</dbReference>
<dbReference type="AlphaFoldDB" id="V9XMV0"/>
<accession>V9XMV0</accession>
<dbReference type="HOGENOM" id="CLU_3375622_0_0_11"/>
<evidence type="ECO:0000313" key="2">
    <source>
        <dbReference type="EMBL" id="AHD23733.1"/>
    </source>
</evidence>
<feature type="region of interest" description="Disordered" evidence="1">
    <location>
        <begin position="1"/>
        <end position="34"/>
    </location>
</feature>